<keyword evidence="2 7" id="KW-0337">GPI-anchor biosynthesis</keyword>
<evidence type="ECO:0000256" key="7">
    <source>
        <dbReference type="RuleBase" id="RU365066"/>
    </source>
</evidence>
<evidence type="ECO:0000256" key="1">
    <source>
        <dbReference type="ARBA" id="ARBA00004127"/>
    </source>
</evidence>
<accession>A0A2G8SAA3</accession>
<dbReference type="EMBL" id="AYKW01000014">
    <property type="protein sequence ID" value="PIL30696.1"/>
    <property type="molecule type" value="Genomic_DNA"/>
</dbReference>
<dbReference type="Proteomes" id="UP000230002">
    <property type="component" value="Unassembled WGS sequence"/>
</dbReference>
<dbReference type="STRING" id="1077348.A0A2G8SAA3"/>
<evidence type="ECO:0000256" key="4">
    <source>
        <dbReference type="ARBA" id="ARBA00022729"/>
    </source>
</evidence>
<comment type="similarity">
    <text evidence="7">Belongs to the PGAP3 family.</text>
</comment>
<comment type="caution">
    <text evidence="8">The sequence shown here is derived from an EMBL/GenBank/DDBJ whole genome shotgun (WGS) entry which is preliminary data.</text>
</comment>
<name>A0A2G8SAA3_9APHY</name>
<keyword evidence="9" id="KW-1185">Reference proteome</keyword>
<proteinExistence type="inferred from homology"/>
<dbReference type="PANTHER" id="PTHR13148">
    <property type="entry name" value="PER1-RELATED"/>
    <property type="match status" value="1"/>
</dbReference>
<dbReference type="GO" id="GO:0005789">
    <property type="term" value="C:endoplasmic reticulum membrane"/>
    <property type="evidence" value="ECO:0007669"/>
    <property type="project" value="UniProtKB-SubCell"/>
</dbReference>
<keyword evidence="7" id="KW-0256">Endoplasmic reticulum</keyword>
<dbReference type="AlphaFoldDB" id="A0A2G8SAA3"/>
<dbReference type="OrthoDB" id="419770at2759"/>
<protein>
    <recommendedName>
        <fullName evidence="7">Post-GPI attachment to proteins factor 3</fullName>
    </recommendedName>
</protein>
<evidence type="ECO:0000256" key="2">
    <source>
        <dbReference type="ARBA" id="ARBA00022502"/>
    </source>
</evidence>
<evidence type="ECO:0000256" key="5">
    <source>
        <dbReference type="ARBA" id="ARBA00022989"/>
    </source>
</evidence>
<evidence type="ECO:0000313" key="9">
    <source>
        <dbReference type="Proteomes" id="UP000230002"/>
    </source>
</evidence>
<dbReference type="InterPro" id="IPR007217">
    <property type="entry name" value="Per1-like"/>
</dbReference>
<evidence type="ECO:0000313" key="8">
    <source>
        <dbReference type="EMBL" id="PIL30696.1"/>
    </source>
</evidence>
<comment type="subcellular location">
    <subcellularLocation>
        <location evidence="1">Endomembrane system</location>
        <topology evidence="1">Multi-pass membrane protein</topology>
    </subcellularLocation>
    <subcellularLocation>
        <location evidence="7">Endoplasmic reticulum membrane</location>
        <topology evidence="7">Multi-pass membrane protein</topology>
    </subcellularLocation>
</comment>
<comment type="function">
    <text evidence="7">Involved in the lipid remodeling steps of GPI-anchor maturation.</text>
</comment>
<reference evidence="8 9" key="1">
    <citation type="journal article" date="2015" name="Sci. Rep.">
        <title>Chromosome-level genome map provides insights into diverse defense mechanisms in the medicinal fungus Ganoderma sinense.</title>
        <authorList>
            <person name="Zhu Y."/>
            <person name="Xu J."/>
            <person name="Sun C."/>
            <person name="Zhou S."/>
            <person name="Xu H."/>
            <person name="Nelson D.R."/>
            <person name="Qian J."/>
            <person name="Song J."/>
            <person name="Luo H."/>
            <person name="Xiang L."/>
            <person name="Li Y."/>
            <person name="Xu Z."/>
            <person name="Ji A."/>
            <person name="Wang L."/>
            <person name="Lu S."/>
            <person name="Hayward A."/>
            <person name="Sun W."/>
            <person name="Li X."/>
            <person name="Schwartz D.C."/>
            <person name="Wang Y."/>
            <person name="Chen S."/>
        </authorList>
    </citation>
    <scope>NUCLEOTIDE SEQUENCE [LARGE SCALE GENOMIC DNA]</scope>
    <source>
        <strain evidence="8 9">ZZ0214-1</strain>
    </source>
</reference>
<dbReference type="GO" id="GO:0006506">
    <property type="term" value="P:GPI anchor biosynthetic process"/>
    <property type="evidence" value="ECO:0007669"/>
    <property type="project" value="UniProtKB-KW"/>
</dbReference>
<feature type="transmembrane region" description="Helical" evidence="7">
    <location>
        <begin position="6"/>
        <end position="25"/>
    </location>
</feature>
<keyword evidence="5 7" id="KW-1133">Transmembrane helix</keyword>
<evidence type="ECO:0000256" key="3">
    <source>
        <dbReference type="ARBA" id="ARBA00022692"/>
    </source>
</evidence>
<keyword evidence="4" id="KW-0732">Signal</keyword>
<dbReference type="PANTHER" id="PTHR13148:SF0">
    <property type="entry name" value="POST-GPI ATTACHMENT TO PROTEINS FACTOR 3"/>
    <property type="match status" value="1"/>
</dbReference>
<dbReference type="Pfam" id="PF04080">
    <property type="entry name" value="Per1"/>
    <property type="match status" value="1"/>
</dbReference>
<feature type="transmembrane region" description="Helical" evidence="7">
    <location>
        <begin position="37"/>
        <end position="56"/>
    </location>
</feature>
<comment type="caution">
    <text evidence="7">Lacks conserved residue(s) required for the propagation of feature annotation.</text>
</comment>
<feature type="transmembrane region" description="Helical" evidence="7">
    <location>
        <begin position="140"/>
        <end position="160"/>
    </location>
</feature>
<feature type="transmembrane region" description="Helical" evidence="7">
    <location>
        <begin position="68"/>
        <end position="87"/>
    </location>
</feature>
<keyword evidence="6 7" id="KW-0472">Membrane</keyword>
<organism evidence="8 9">
    <name type="scientific">Ganoderma sinense ZZ0214-1</name>
    <dbReference type="NCBI Taxonomy" id="1077348"/>
    <lineage>
        <taxon>Eukaryota</taxon>
        <taxon>Fungi</taxon>
        <taxon>Dikarya</taxon>
        <taxon>Basidiomycota</taxon>
        <taxon>Agaricomycotina</taxon>
        <taxon>Agaricomycetes</taxon>
        <taxon>Polyporales</taxon>
        <taxon>Polyporaceae</taxon>
        <taxon>Ganoderma</taxon>
    </lineage>
</organism>
<dbReference type="GO" id="GO:0016788">
    <property type="term" value="F:hydrolase activity, acting on ester bonds"/>
    <property type="evidence" value="ECO:0007669"/>
    <property type="project" value="TreeGrafter"/>
</dbReference>
<feature type="transmembrane region" description="Helical" evidence="7">
    <location>
        <begin position="108"/>
        <end position="128"/>
    </location>
</feature>
<evidence type="ECO:0000256" key="6">
    <source>
        <dbReference type="ARBA" id="ARBA00023136"/>
    </source>
</evidence>
<sequence>MQEPASVLFSVLNFLAHWVGVRKVQARVPDAHPMKKYYIMFALASMNAWVWSSVFHTRDLPITEKLDYFSAALAILYGLYYAVVRLFHIYPTERYRLTAGSPSSSRTGIYVAWTLVCSLAFLGHVSYLSLLPRFDYTYNMIFNLAVGMAHNLLWVLYSLPSSLTLIRRYPGLPPNYRPRHAYKPAMFALLTTAATGLELFDFPPWAGTIDAHSLWHLATAPIAVFWYDFLVEDARHEGWRPVKL</sequence>
<gene>
    <name evidence="8" type="ORF">GSI_07400</name>
</gene>
<keyword evidence="3 7" id="KW-0812">Transmembrane</keyword>